<organism evidence="1 2">
    <name type="scientific">Streptomyces doudnae</name>
    <dbReference type="NCBI Taxonomy" id="3075536"/>
    <lineage>
        <taxon>Bacteria</taxon>
        <taxon>Bacillati</taxon>
        <taxon>Actinomycetota</taxon>
        <taxon>Actinomycetes</taxon>
        <taxon>Kitasatosporales</taxon>
        <taxon>Streptomycetaceae</taxon>
        <taxon>Streptomyces</taxon>
    </lineage>
</organism>
<dbReference type="EMBL" id="JAVRES010000013">
    <property type="protein sequence ID" value="MDT0437707.1"/>
    <property type="molecule type" value="Genomic_DNA"/>
</dbReference>
<evidence type="ECO:0008006" key="3">
    <source>
        <dbReference type="Google" id="ProtNLM"/>
    </source>
</evidence>
<dbReference type="RefSeq" id="WP_141721893.1">
    <property type="nucleotide sequence ID" value="NZ_JAVRES010000013.1"/>
</dbReference>
<proteinExistence type="predicted"/>
<gene>
    <name evidence="1" type="ORF">RM877_23770</name>
</gene>
<reference evidence="2" key="1">
    <citation type="submission" date="2023-07" db="EMBL/GenBank/DDBJ databases">
        <title>30 novel species of actinomycetes from the DSMZ collection.</title>
        <authorList>
            <person name="Nouioui I."/>
        </authorList>
    </citation>
    <scope>NUCLEOTIDE SEQUENCE [LARGE SCALE GENOMIC DNA]</scope>
    <source>
        <strain evidence="2">DSM 41981</strain>
    </source>
</reference>
<protein>
    <recommendedName>
        <fullName evidence="3">DNA-binding protein</fullName>
    </recommendedName>
</protein>
<sequence length="181" mass="21354">MTPRDQNRMDRYTWLPHQAVRACIRLSKRHEKKFQEARHFMIDVAAFISIMSHPPQGTRRTDQDMLDALTLVAEMQVLLETSEERLLREARRRGITFREIADAMAMQSRQSAEQRFIRLAGGKGEAEKNHMNHRRQARFGYIIDAQDRHENHLMNLNLAFRWIAFDADLPEEVVQDPEDEN</sequence>
<name>A0ABD5EWD3_9ACTN</name>
<dbReference type="AlphaFoldDB" id="A0ABD5EWD3"/>
<dbReference type="Proteomes" id="UP001183535">
    <property type="component" value="Unassembled WGS sequence"/>
</dbReference>
<evidence type="ECO:0000313" key="1">
    <source>
        <dbReference type="EMBL" id="MDT0437707.1"/>
    </source>
</evidence>
<comment type="caution">
    <text evidence="1">The sequence shown here is derived from an EMBL/GenBank/DDBJ whole genome shotgun (WGS) entry which is preliminary data.</text>
</comment>
<keyword evidence="2" id="KW-1185">Reference proteome</keyword>
<evidence type="ECO:0000313" key="2">
    <source>
        <dbReference type="Proteomes" id="UP001183535"/>
    </source>
</evidence>
<accession>A0ABD5EWD3</accession>